<name>A0ABQ6FX34_9CHLR</name>
<comment type="caution">
    <text evidence="2">The sequence shown here is derived from an EMBL/GenBank/DDBJ whole genome shotgun (WGS) entry which is preliminary data.</text>
</comment>
<accession>A0ABQ6FX34</accession>
<dbReference type="EMBL" id="BSRI01000002">
    <property type="protein sequence ID" value="GLV58158.1"/>
    <property type="molecule type" value="Genomic_DNA"/>
</dbReference>
<evidence type="ECO:0000313" key="3">
    <source>
        <dbReference type="Proteomes" id="UP001344906"/>
    </source>
</evidence>
<feature type="region of interest" description="Disordered" evidence="1">
    <location>
        <begin position="22"/>
        <end position="94"/>
    </location>
</feature>
<organism evidence="2 3">
    <name type="scientific">Dictyobacter halimunensis</name>
    <dbReference type="NCBI Taxonomy" id="3026934"/>
    <lineage>
        <taxon>Bacteria</taxon>
        <taxon>Bacillati</taxon>
        <taxon>Chloroflexota</taxon>
        <taxon>Ktedonobacteria</taxon>
        <taxon>Ktedonobacterales</taxon>
        <taxon>Dictyobacteraceae</taxon>
        <taxon>Dictyobacter</taxon>
    </lineage>
</organism>
<protein>
    <submittedName>
        <fullName evidence="2">Uncharacterized protein</fullName>
    </submittedName>
</protein>
<gene>
    <name evidence="2" type="ORF">KDH_49920</name>
</gene>
<evidence type="ECO:0000313" key="2">
    <source>
        <dbReference type="EMBL" id="GLV58158.1"/>
    </source>
</evidence>
<evidence type="ECO:0000256" key="1">
    <source>
        <dbReference type="SAM" id="MobiDB-lite"/>
    </source>
</evidence>
<feature type="compositionally biased region" description="Gly residues" evidence="1">
    <location>
        <begin position="33"/>
        <end position="50"/>
    </location>
</feature>
<keyword evidence="3" id="KW-1185">Reference proteome</keyword>
<proteinExistence type="predicted"/>
<sequence length="94" mass="9593">MLAPEHRYVFHYIIHEGALSWGEEKSDARSEPMGGGAGHIAWGAGPGGPGTPCYGLSEEGLGGLLDLREPEGEDDSGDEGAKGGDADGDPGPAF</sequence>
<dbReference type="Proteomes" id="UP001344906">
    <property type="component" value="Unassembled WGS sequence"/>
</dbReference>
<reference evidence="2 3" key="1">
    <citation type="submission" date="2023-02" db="EMBL/GenBank/DDBJ databases">
        <title>Dictyobacter halimunensis sp. nov., a new member of the class Ktedonobacteria from forest soil in a geothermal area.</title>
        <authorList>
            <person name="Rachmania M.K."/>
            <person name="Ningsih F."/>
            <person name="Sakai Y."/>
            <person name="Yabe S."/>
            <person name="Yokota A."/>
            <person name="Sjamsuridzal W."/>
        </authorList>
    </citation>
    <scope>NUCLEOTIDE SEQUENCE [LARGE SCALE GENOMIC DNA]</scope>
    <source>
        <strain evidence="2 3">S3.2.2.5</strain>
    </source>
</reference>